<keyword evidence="2" id="KW-1185">Reference proteome</keyword>
<reference evidence="3" key="1">
    <citation type="submission" date="2025-08" db="UniProtKB">
        <authorList>
            <consortium name="RefSeq"/>
        </authorList>
    </citation>
    <scope>IDENTIFICATION</scope>
    <source>
        <tissue evidence="3">Testes</tissue>
    </source>
</reference>
<dbReference type="GeneID" id="102802704"/>
<organism evidence="2 3">
    <name type="scientific">Saccoglossus kowalevskii</name>
    <name type="common">Acorn worm</name>
    <dbReference type="NCBI Taxonomy" id="10224"/>
    <lineage>
        <taxon>Eukaryota</taxon>
        <taxon>Metazoa</taxon>
        <taxon>Hemichordata</taxon>
        <taxon>Enteropneusta</taxon>
        <taxon>Harrimaniidae</taxon>
        <taxon>Saccoglossus</taxon>
    </lineage>
</organism>
<dbReference type="RefSeq" id="XP_006825301.1">
    <property type="nucleotide sequence ID" value="XM_006825238.1"/>
</dbReference>
<gene>
    <name evidence="3" type="primary">LOC102802704</name>
</gene>
<dbReference type="Proteomes" id="UP000694865">
    <property type="component" value="Unplaced"/>
</dbReference>
<feature type="region of interest" description="Disordered" evidence="1">
    <location>
        <begin position="430"/>
        <end position="455"/>
    </location>
</feature>
<feature type="region of interest" description="Disordered" evidence="1">
    <location>
        <begin position="133"/>
        <end position="154"/>
    </location>
</feature>
<evidence type="ECO:0000256" key="1">
    <source>
        <dbReference type="SAM" id="MobiDB-lite"/>
    </source>
</evidence>
<accession>A0ABM0MZ60</accession>
<name>A0ABM0MZ60_SACKO</name>
<feature type="compositionally biased region" description="Basic and acidic residues" evidence="1">
    <location>
        <begin position="434"/>
        <end position="447"/>
    </location>
</feature>
<evidence type="ECO:0000313" key="2">
    <source>
        <dbReference type="Proteomes" id="UP000694865"/>
    </source>
</evidence>
<evidence type="ECO:0000313" key="3">
    <source>
        <dbReference type="RefSeq" id="XP_006825301.1"/>
    </source>
</evidence>
<sequence length="880" mass="98990">MTEMTCMSGKDNEEQNMEINNRSMNNSLLPSKDTHEGKVPDQLLGVQHICDNTTPCDINGTACEHNSTDLNNKVHRCAPRTELHREMNSNYVTSIKTKKDSMPTNCSAEHLGRKGKILLFVADVDWLRKQLENEETSENQNMTTNQPDNQGKKETVNIKGKTSTIEVCDVQHEVQYENQEMSNSEKDVANLCQKASDETEYLQDHAELGEINTMLCNESGMTNDKKANLTDQKLDIHDGNDKEHILSPLGNESLSDVIASSDGQEPQFTLENNGENAKLSIESAATNDIQVLLEDEKYVAQTDMEHLVPLLNSETIDNITTSEDKETQYIAERSNGDMTLSVESEIENYSQVSLKDQKYVAHTGKDVEDLMAPIKSETTCDDKKTSQNKTMQPITENDEDIVILSVESATTIENTVAFEDLELERCLMPSVKNETNDDRKPAEDKDTQPVMENDEDIVILSVESAAEKYVEHLISHVISETTNDNTVKSDDKETQLTTERDEENVALSMRHATTNDNKGLLKFEGNTEENMKHPISRDKSKTTSDGRETSGNEKTQSTAGNEGKDVTLSIGDAATNRKVELENQKLKTHTEKYVVSDGTVTPEDQETQSITETEKEHVMVSTELATTKNNQIALENRKLEAHTEKYVERQVSPVKSETTSENKDIPEGKETQSITENEEVNVVSFLEITTSNDNEVSEPDDYVEENVEHLFISAVRKNTNDDTAIFEDHETQSIAETNEDNVMISTEGEVTHSNKVSLEDRKLESQIRENYKPNMLSVKEKTSKTIASFQNREATSNAEKYDKQLAPYSKSEPASDNLCASIDEEMKAQIDSTNILLLEDQEKNFTVEKHEIMNEKDMSVDRDQESVFTAEHENITTLPR</sequence>
<protein>
    <submittedName>
        <fullName evidence="3">Mucin-22-like</fullName>
    </submittedName>
</protein>
<feature type="compositionally biased region" description="Basic and acidic residues" evidence="1">
    <location>
        <begin position="529"/>
        <end position="551"/>
    </location>
</feature>
<feature type="compositionally biased region" description="Polar residues" evidence="1">
    <location>
        <begin position="138"/>
        <end position="149"/>
    </location>
</feature>
<feature type="region of interest" description="Disordered" evidence="1">
    <location>
        <begin position="648"/>
        <end position="671"/>
    </location>
</feature>
<feature type="region of interest" description="Disordered" evidence="1">
    <location>
        <begin position="484"/>
        <end position="566"/>
    </location>
</feature>
<feature type="compositionally biased region" description="Basic and acidic residues" evidence="1">
    <location>
        <begin position="658"/>
        <end position="670"/>
    </location>
</feature>
<proteinExistence type="predicted"/>